<sequence>MKKLLTIIIIILVLLCSCEENKKNCYTNFTYSKGNIKTLYRLKFNSSDTVYYLNDNPFQQKVLSYFILEQDEKKILDSLICELKFPIKDSVISNNQIEDGTTIAFSIDNKRLMLHGGKGPGEFWKFEECIDRLQSYKQLKTIDRKIKFDEFDKMFPVPPPIINE</sequence>
<proteinExistence type="predicted"/>
<evidence type="ECO:0000313" key="2">
    <source>
        <dbReference type="Proteomes" id="UP001589589"/>
    </source>
</evidence>
<dbReference type="Proteomes" id="UP001589589">
    <property type="component" value="Unassembled WGS sequence"/>
</dbReference>
<dbReference type="EMBL" id="JBHMEX010000054">
    <property type="protein sequence ID" value="MFB9065739.1"/>
    <property type="molecule type" value="Genomic_DNA"/>
</dbReference>
<keyword evidence="2" id="KW-1185">Reference proteome</keyword>
<comment type="caution">
    <text evidence="1">The sequence shown here is derived from an EMBL/GenBank/DDBJ whole genome shotgun (WGS) entry which is preliminary data.</text>
</comment>
<organism evidence="1 2">
    <name type="scientific">Flavobacterium branchiarum</name>
    <dbReference type="NCBI Taxonomy" id="1114870"/>
    <lineage>
        <taxon>Bacteria</taxon>
        <taxon>Pseudomonadati</taxon>
        <taxon>Bacteroidota</taxon>
        <taxon>Flavobacteriia</taxon>
        <taxon>Flavobacteriales</taxon>
        <taxon>Flavobacteriaceae</taxon>
        <taxon>Flavobacterium</taxon>
    </lineage>
</organism>
<evidence type="ECO:0008006" key="3">
    <source>
        <dbReference type="Google" id="ProtNLM"/>
    </source>
</evidence>
<name>A0ABV5FQB2_9FLAO</name>
<accession>A0ABV5FQB2</accession>
<reference evidence="1 2" key="1">
    <citation type="submission" date="2024-09" db="EMBL/GenBank/DDBJ databases">
        <authorList>
            <person name="Sun Q."/>
            <person name="Mori K."/>
        </authorList>
    </citation>
    <scope>NUCLEOTIDE SEQUENCE [LARGE SCALE GENOMIC DNA]</scope>
    <source>
        <strain evidence="1 2">CECT 7908</strain>
    </source>
</reference>
<gene>
    <name evidence="1" type="ORF">ACFFUQ_17090</name>
</gene>
<evidence type="ECO:0000313" key="1">
    <source>
        <dbReference type="EMBL" id="MFB9065739.1"/>
    </source>
</evidence>
<dbReference type="PROSITE" id="PS51257">
    <property type="entry name" value="PROKAR_LIPOPROTEIN"/>
    <property type="match status" value="1"/>
</dbReference>
<protein>
    <recommendedName>
        <fullName evidence="3">Lipoprotein</fullName>
    </recommendedName>
</protein>
<dbReference type="RefSeq" id="WP_290264089.1">
    <property type="nucleotide sequence ID" value="NZ_JAUFQQ010000003.1"/>
</dbReference>